<dbReference type="InterPro" id="IPR006710">
    <property type="entry name" value="Glyco_hydro_43"/>
</dbReference>
<dbReference type="EMBL" id="CP039291">
    <property type="protein sequence ID" value="QCB94700.1"/>
    <property type="molecule type" value="Genomic_DNA"/>
</dbReference>
<dbReference type="PANTHER" id="PTHR42812">
    <property type="entry name" value="BETA-XYLOSIDASE"/>
    <property type="match status" value="1"/>
</dbReference>
<dbReference type="OrthoDB" id="9801455at2"/>
<name>A0A4P7SKI4_9CELL</name>
<dbReference type="RefSeq" id="WP_135973320.1">
    <property type="nucleotide sequence ID" value="NZ_CP039291.1"/>
</dbReference>
<dbReference type="SUPFAM" id="SSF75005">
    <property type="entry name" value="Arabinanase/levansucrase/invertase"/>
    <property type="match status" value="1"/>
</dbReference>
<evidence type="ECO:0000259" key="7">
    <source>
        <dbReference type="Pfam" id="PF17851"/>
    </source>
</evidence>
<dbReference type="InterPro" id="IPR023296">
    <property type="entry name" value="Glyco_hydro_beta-prop_sf"/>
</dbReference>
<dbReference type="InterPro" id="IPR013320">
    <property type="entry name" value="ConA-like_dom_sf"/>
</dbReference>
<keyword evidence="2 5" id="KW-0378">Hydrolase</keyword>
<protein>
    <submittedName>
        <fullName evidence="8">Glycoside hydrolase family 43 protein</fullName>
    </submittedName>
</protein>
<feature type="site" description="Important for catalytic activity, responsible for pKa modulation of the active site Glu and correct orientation of both the proton donor and substrate" evidence="4">
    <location>
        <position position="145"/>
    </location>
</feature>
<dbReference type="Gene3D" id="2.60.120.200">
    <property type="match status" value="1"/>
</dbReference>
<keyword evidence="9" id="KW-1185">Reference proteome</keyword>
<accession>A0A4P7SKI4</accession>
<dbReference type="GO" id="GO:0005975">
    <property type="term" value="P:carbohydrate metabolic process"/>
    <property type="evidence" value="ECO:0007669"/>
    <property type="project" value="InterPro"/>
</dbReference>
<evidence type="ECO:0000256" key="2">
    <source>
        <dbReference type="ARBA" id="ARBA00022801"/>
    </source>
</evidence>
<evidence type="ECO:0000256" key="1">
    <source>
        <dbReference type="ARBA" id="ARBA00009865"/>
    </source>
</evidence>
<dbReference type="AlphaFoldDB" id="A0A4P7SKI4"/>
<evidence type="ECO:0000256" key="3">
    <source>
        <dbReference type="ARBA" id="ARBA00023295"/>
    </source>
</evidence>
<feature type="region of interest" description="Disordered" evidence="6">
    <location>
        <begin position="1"/>
        <end position="21"/>
    </location>
</feature>
<evidence type="ECO:0000256" key="4">
    <source>
        <dbReference type="PIRSR" id="PIRSR606710-2"/>
    </source>
</evidence>
<reference evidence="8 9" key="1">
    <citation type="submission" date="2019-04" db="EMBL/GenBank/DDBJ databases">
        <title>Isolation and identification of Cellulomonas shaoxiangyii sp. Nov. isolated from feces of the Tibetan antelopes (Pantholops hodgsonii) in the Qinghai-Tibet plateau of China.</title>
        <authorList>
            <person name="Tian Z."/>
        </authorList>
    </citation>
    <scope>NUCLEOTIDE SEQUENCE [LARGE SCALE GENOMIC DNA]</scope>
    <source>
        <strain evidence="8 9">Z28</strain>
    </source>
</reference>
<evidence type="ECO:0000313" key="9">
    <source>
        <dbReference type="Proteomes" id="UP000296469"/>
    </source>
</evidence>
<feature type="domain" description="Beta-xylosidase C-terminal Concanavalin A-like" evidence="7">
    <location>
        <begin position="363"/>
        <end position="524"/>
    </location>
</feature>
<evidence type="ECO:0000313" key="8">
    <source>
        <dbReference type="EMBL" id="QCB94700.1"/>
    </source>
</evidence>
<sequence length="537" mass="56690">MSAARSTVTRPEDWHRATNPVLPGFHPDPSVCRVDHGTPDAPDTWFYLVSSTFEYLPGLPVHRSRDLVHWELVGHVVTDQLDYSRLGDSGGLYAPTIRHDGERFLVVCTHLGGPEGGTGNFVVNATDAAGPWSAPVWWPTSEGVDPSLLLDDDGRIWAHGARAAHEPQWAHQGEIWVREVDPATLELTGPETVVFTSALIGAVYTEGPHLYRRGGYVYLVAAEGGTGHHHAVVVARAESPTGPFEPSQDNPALTHRHLGPDAVVVNVGHADLVEAADGSWWALALASRLSDGIDLLGRETFLLPVDWVDDWPVLAPGVGTLVPEPGGPAGTRTGADSPRPHAAWVAVRRLPGAVAELDHAGARATLHAGAGMAASEPAFVGRRLLSPAAVLTLELPDDALTWAGAPGREVGLALRQSGTQWLTAGLRAGADGPRLVVTRCVDGQADVVAEHRVHGAGTVRVRVEGARADIGWQDGSDGSDVTDGSDGSDRTAVAAVTRVDVTHLSTAYAGWFVGVVLGPYALGDGDVTVGRLEQRAV</sequence>
<keyword evidence="3 5" id="KW-0326">Glycosidase</keyword>
<gene>
    <name evidence="8" type="ORF">E5225_15185</name>
</gene>
<dbReference type="Pfam" id="PF04616">
    <property type="entry name" value="Glyco_hydro_43"/>
    <property type="match status" value="1"/>
</dbReference>
<comment type="similarity">
    <text evidence="1 5">Belongs to the glycosyl hydrolase 43 family.</text>
</comment>
<dbReference type="InterPro" id="IPR051795">
    <property type="entry name" value="Glycosyl_Hydrlase_43"/>
</dbReference>
<dbReference type="SUPFAM" id="SSF49899">
    <property type="entry name" value="Concanavalin A-like lectins/glucanases"/>
    <property type="match status" value="1"/>
</dbReference>
<proteinExistence type="inferred from homology"/>
<evidence type="ECO:0000256" key="5">
    <source>
        <dbReference type="RuleBase" id="RU361187"/>
    </source>
</evidence>
<organism evidence="8 9">
    <name type="scientific">Cellulomonas shaoxiangyii</name>
    <dbReference type="NCBI Taxonomy" id="2566013"/>
    <lineage>
        <taxon>Bacteria</taxon>
        <taxon>Bacillati</taxon>
        <taxon>Actinomycetota</taxon>
        <taxon>Actinomycetes</taxon>
        <taxon>Micrococcales</taxon>
        <taxon>Cellulomonadaceae</taxon>
        <taxon>Cellulomonas</taxon>
    </lineage>
</organism>
<dbReference type="KEGG" id="celz:E5225_15185"/>
<dbReference type="PANTHER" id="PTHR42812:SF12">
    <property type="entry name" value="BETA-XYLOSIDASE-RELATED"/>
    <property type="match status" value="1"/>
</dbReference>
<dbReference type="Proteomes" id="UP000296469">
    <property type="component" value="Chromosome"/>
</dbReference>
<evidence type="ECO:0000256" key="6">
    <source>
        <dbReference type="SAM" id="MobiDB-lite"/>
    </source>
</evidence>
<dbReference type="InterPro" id="IPR041542">
    <property type="entry name" value="GH43_C2"/>
</dbReference>
<dbReference type="GO" id="GO:0004553">
    <property type="term" value="F:hydrolase activity, hydrolyzing O-glycosyl compounds"/>
    <property type="evidence" value="ECO:0007669"/>
    <property type="project" value="InterPro"/>
</dbReference>
<dbReference type="CDD" id="cd18617">
    <property type="entry name" value="GH43_XynB-like"/>
    <property type="match status" value="1"/>
</dbReference>
<dbReference type="Gene3D" id="2.115.10.20">
    <property type="entry name" value="Glycosyl hydrolase domain, family 43"/>
    <property type="match status" value="1"/>
</dbReference>
<dbReference type="Pfam" id="PF17851">
    <property type="entry name" value="GH43_C2"/>
    <property type="match status" value="1"/>
</dbReference>